<keyword evidence="2" id="KW-1185">Reference proteome</keyword>
<protein>
    <submittedName>
        <fullName evidence="1">Uncharacterized protein</fullName>
    </submittedName>
</protein>
<dbReference type="RefSeq" id="WP_220808256.1">
    <property type="nucleotide sequence ID" value="NZ_BPMK01000008.1"/>
</dbReference>
<comment type="caution">
    <text evidence="1">The sequence shown here is derived from an EMBL/GenBank/DDBJ whole genome shotgun (WGS) entry which is preliminary data.</text>
</comment>
<name>A0ABQ4Q4R4_9BURK</name>
<proteinExistence type="predicted"/>
<dbReference type="EMBL" id="BPMK01000008">
    <property type="protein sequence ID" value="GIZ52093.1"/>
    <property type="molecule type" value="Genomic_DNA"/>
</dbReference>
<evidence type="ECO:0000313" key="1">
    <source>
        <dbReference type="EMBL" id="GIZ52093.1"/>
    </source>
</evidence>
<evidence type="ECO:0000313" key="2">
    <source>
        <dbReference type="Proteomes" id="UP000887222"/>
    </source>
</evidence>
<dbReference type="Proteomes" id="UP000887222">
    <property type="component" value="Unassembled WGS sequence"/>
</dbReference>
<reference evidence="1 2" key="1">
    <citation type="journal article" date="2022" name="Int. J. Syst. Evol. Microbiol.">
        <title>Noviherbaspirillum aridicola sp. nov., isolated from an arid soil in Pakistan.</title>
        <authorList>
            <person name="Khan I.U."/>
            <person name="Saqib M."/>
            <person name="Amin A."/>
            <person name="Hussain F."/>
            <person name="Li L."/>
            <person name="Liu Y.H."/>
            <person name="Fang B.Z."/>
            <person name="Ahmed I."/>
            <person name="Li W.J."/>
        </authorList>
    </citation>
    <scope>NUCLEOTIDE SEQUENCE [LARGE SCALE GENOMIC DNA]</scope>
    <source>
        <strain evidence="1 2">NCCP-691</strain>
    </source>
</reference>
<gene>
    <name evidence="1" type="ORF">NCCP691_21070</name>
</gene>
<organism evidence="1 2">
    <name type="scientific">Noviherbaspirillum aridicola</name>
    <dbReference type="NCBI Taxonomy" id="2849687"/>
    <lineage>
        <taxon>Bacteria</taxon>
        <taxon>Pseudomonadati</taxon>
        <taxon>Pseudomonadota</taxon>
        <taxon>Betaproteobacteria</taxon>
        <taxon>Burkholderiales</taxon>
        <taxon>Oxalobacteraceae</taxon>
        <taxon>Noviherbaspirillum</taxon>
    </lineage>
</organism>
<sequence>MSQNIISARPGVNTRAGIEYNNFRDGLRNKSDDELRDMLNRNKGLTDIQITAIRDELAARSAETVAKERPAGMVEAERVSRPDRI</sequence>
<accession>A0ABQ4Q4R4</accession>